<feature type="compositionally biased region" description="Polar residues" evidence="1">
    <location>
        <begin position="1"/>
        <end position="12"/>
    </location>
</feature>
<keyword evidence="2" id="KW-1133">Transmembrane helix</keyword>
<dbReference type="VEuPathDB" id="FungiDB:TSTA_032760"/>
<keyword evidence="2" id="KW-0812">Transmembrane</keyword>
<reference evidence="4" key="1">
    <citation type="journal article" date="2015" name="Genome Announc.">
        <title>Genome sequence of the AIDS-associated pathogen Penicillium marneffei (ATCC18224) and its near taxonomic relative Talaromyces stipitatus (ATCC10500).</title>
        <authorList>
            <person name="Nierman W.C."/>
            <person name="Fedorova-Abrams N.D."/>
            <person name="Andrianopoulos A."/>
        </authorList>
    </citation>
    <scope>NUCLEOTIDE SEQUENCE [LARGE SCALE GENOMIC DNA]</scope>
    <source>
        <strain evidence="4">ATCC 10500 / CBS 375.48 / QM 6759 / NRRL 1006</strain>
    </source>
</reference>
<dbReference type="OMA" id="YPPSWAG"/>
<dbReference type="GeneID" id="8105015"/>
<feature type="compositionally biased region" description="Basic and acidic residues" evidence="1">
    <location>
        <begin position="35"/>
        <end position="47"/>
    </location>
</feature>
<dbReference type="PhylomeDB" id="B8M861"/>
<dbReference type="EMBL" id="EQ962654">
    <property type="protein sequence ID" value="EED20023.1"/>
    <property type="molecule type" value="Genomic_DNA"/>
</dbReference>
<dbReference type="eggNOG" id="ENOG502S7KB">
    <property type="taxonomic scope" value="Eukaryota"/>
</dbReference>
<name>B8M861_TALSN</name>
<organism evidence="3 4">
    <name type="scientific">Talaromyces stipitatus (strain ATCC 10500 / CBS 375.48 / QM 6759 / NRRL 1006)</name>
    <name type="common">Penicillium stipitatum</name>
    <dbReference type="NCBI Taxonomy" id="441959"/>
    <lineage>
        <taxon>Eukaryota</taxon>
        <taxon>Fungi</taxon>
        <taxon>Dikarya</taxon>
        <taxon>Ascomycota</taxon>
        <taxon>Pezizomycotina</taxon>
        <taxon>Eurotiomycetes</taxon>
        <taxon>Eurotiomycetidae</taxon>
        <taxon>Eurotiales</taxon>
        <taxon>Trichocomaceae</taxon>
        <taxon>Talaromyces</taxon>
        <taxon>Talaromyces sect. Talaromyces</taxon>
    </lineage>
</organism>
<dbReference type="Proteomes" id="UP000001745">
    <property type="component" value="Unassembled WGS sequence"/>
</dbReference>
<keyword evidence="2" id="KW-0472">Membrane</keyword>
<dbReference type="STRING" id="441959.B8M861"/>
<dbReference type="InParanoid" id="B8M861"/>
<feature type="compositionally biased region" description="Polar residues" evidence="1">
    <location>
        <begin position="21"/>
        <end position="31"/>
    </location>
</feature>
<evidence type="ECO:0000313" key="4">
    <source>
        <dbReference type="Proteomes" id="UP000001745"/>
    </source>
</evidence>
<accession>B8M861</accession>
<keyword evidence="4" id="KW-1185">Reference proteome</keyword>
<gene>
    <name evidence="3" type="ORF">TSTA_032760</name>
</gene>
<evidence type="ECO:0000313" key="3">
    <source>
        <dbReference type="EMBL" id="EED20023.1"/>
    </source>
</evidence>
<feature type="transmembrane region" description="Helical" evidence="2">
    <location>
        <begin position="111"/>
        <end position="128"/>
    </location>
</feature>
<dbReference type="HOGENOM" id="CLU_049898_0_0_1"/>
<dbReference type="RefSeq" id="XP_002480457.1">
    <property type="nucleotide sequence ID" value="XM_002480412.1"/>
</dbReference>
<protein>
    <submittedName>
        <fullName evidence="3">Uncharacterized protein</fullName>
    </submittedName>
</protein>
<dbReference type="AlphaFoldDB" id="B8M861"/>
<proteinExistence type="predicted"/>
<evidence type="ECO:0000256" key="1">
    <source>
        <dbReference type="SAM" id="MobiDB-lite"/>
    </source>
</evidence>
<dbReference type="OrthoDB" id="3539644at2759"/>
<evidence type="ECO:0000256" key="2">
    <source>
        <dbReference type="SAM" id="Phobius"/>
    </source>
</evidence>
<feature type="region of interest" description="Disordered" evidence="1">
    <location>
        <begin position="1"/>
        <end position="50"/>
    </location>
</feature>
<sequence length="462" mass="50701">MAQNSEQATTPLLSEEHSDSDLASLSGSTVYSDPPVHEGKIDAKADTESLPEYTEYEPTHLEKGGLLAEEEVGHNNNEEEDRCKRRGCIRRRCRRASGPCADRKRRVRRHILMFIKAIMLFGCFSFLVTRMCLRHRRAEKLPVFSNHPSEEFGTGREIILDQGSQAIFGRYPLYDLLHLKTTSGSVNIVVDPQPADPKKPGEPARLVIETTSGSVSVAFLQHSIDTMATFENGDIKKVDGIIDLDYLKNSGATGISQVTGQIPYRPYEVEVKTQSGSINGRFIFTTSALLESDAGHIAASFVPVVSPDEFVHATLTTDTDSGAQQISLSEPLIIDASGKTYPGDTGLSKTSAWHTSNSGHIQVSYPHSWAGNVEAVSSSGWTALKGDNLQVIEHSRGHAVGIKQPNNDDDDRQPKWWGSRGDMEVALESSGSGSIEFCLKDRSYPVYEEESEGVEVYILGDN</sequence>